<evidence type="ECO:0000256" key="9">
    <source>
        <dbReference type="ARBA" id="ARBA00023136"/>
    </source>
</evidence>
<evidence type="ECO:0000256" key="4">
    <source>
        <dbReference type="ARBA" id="ARBA00022448"/>
    </source>
</evidence>
<comment type="function">
    <text evidence="1 10">Proton-conducting pore forming subunit of the membrane integral V0 complex of vacuolar ATPase. V-ATPase is responsible for acidifying a variety of intracellular compartments in eukaryotic cells.</text>
</comment>
<gene>
    <name evidence="12" type="ORF">CEUR00632_LOCUS8497</name>
</gene>
<feature type="transmembrane region" description="Helical" evidence="10">
    <location>
        <begin position="132"/>
        <end position="161"/>
    </location>
</feature>
<feature type="domain" description="V-ATPase proteolipid subunit C-like" evidence="11">
    <location>
        <begin position="53"/>
        <end position="112"/>
    </location>
</feature>
<feature type="domain" description="V-ATPase proteolipid subunit C-like" evidence="11">
    <location>
        <begin position="139"/>
        <end position="198"/>
    </location>
</feature>
<evidence type="ECO:0000256" key="2">
    <source>
        <dbReference type="ARBA" id="ARBA00004141"/>
    </source>
</evidence>
<comment type="subunit">
    <text evidence="10">V-ATPase is a heteromultimeric enzyme composed of a peripheral catalytic V1 complex attached to an integral membrane V0 proton pore complex.</text>
</comment>
<evidence type="ECO:0000256" key="10">
    <source>
        <dbReference type="RuleBase" id="RU363060"/>
    </source>
</evidence>
<sequence length="206" mass="21954">MTSLTHPVAWIYAPLALAWICFIISVGSPERFIDWDWLWLLFRSTSPYFWSAFGVAFSVGMSVLGAAWGIFATGSSLMGAAYRVPRIVSKNLISIIFCEAVAIYGVIVAIILQTKIEPAQQGAEGLYDMYAMYSGFSIFGAGVTCGFANLVCGLCVGIVGSSCALSDAQNSALFVKILVVEIFGSALGLFGVIVGIIMCGNVKWAA</sequence>
<evidence type="ECO:0000256" key="1">
    <source>
        <dbReference type="ARBA" id="ARBA00002481"/>
    </source>
</evidence>
<dbReference type="AlphaFoldDB" id="A0A7R9YV82"/>
<evidence type="ECO:0000256" key="8">
    <source>
        <dbReference type="ARBA" id="ARBA00023065"/>
    </source>
</evidence>
<dbReference type="Pfam" id="PF00137">
    <property type="entry name" value="ATP-synt_C"/>
    <property type="match status" value="2"/>
</dbReference>
<evidence type="ECO:0000313" key="12">
    <source>
        <dbReference type="EMBL" id="CAD8288458.1"/>
    </source>
</evidence>
<dbReference type="FunFam" id="1.20.120.610:FF:000002">
    <property type="entry name" value="V-type proton ATPase proteolipid subunit"/>
    <property type="match status" value="1"/>
</dbReference>
<dbReference type="CDD" id="cd18177">
    <property type="entry name" value="ATP-synt_Vo_c_ATP6F_rpt1"/>
    <property type="match status" value="1"/>
</dbReference>
<keyword evidence="8 10" id="KW-0406">Ion transport</keyword>
<dbReference type="PRINTS" id="PR00122">
    <property type="entry name" value="VACATPASE"/>
</dbReference>
<keyword evidence="7 10" id="KW-1133">Transmembrane helix</keyword>
<dbReference type="CDD" id="cd18178">
    <property type="entry name" value="ATP-synt_Vo_c_ATP6F_rpt2"/>
    <property type="match status" value="1"/>
</dbReference>
<evidence type="ECO:0000256" key="5">
    <source>
        <dbReference type="ARBA" id="ARBA00022692"/>
    </source>
</evidence>
<keyword evidence="4 10" id="KW-0813">Transport</keyword>
<feature type="transmembrane region" description="Helical" evidence="10">
    <location>
        <begin position="48"/>
        <end position="71"/>
    </location>
</feature>
<feature type="transmembrane region" description="Helical" evidence="10">
    <location>
        <begin position="173"/>
        <end position="198"/>
    </location>
</feature>
<evidence type="ECO:0000256" key="7">
    <source>
        <dbReference type="ARBA" id="ARBA00022989"/>
    </source>
</evidence>
<dbReference type="GO" id="GO:0033179">
    <property type="term" value="C:proton-transporting V-type ATPase, V0 domain"/>
    <property type="evidence" value="ECO:0007669"/>
    <property type="project" value="InterPro"/>
</dbReference>
<keyword evidence="9 10" id="KW-0472">Membrane</keyword>
<keyword evidence="6" id="KW-0375">Hydrogen ion transport</keyword>
<organism evidence="12">
    <name type="scientific">Chlamydomonas euryale</name>
    <dbReference type="NCBI Taxonomy" id="1486919"/>
    <lineage>
        <taxon>Eukaryota</taxon>
        <taxon>Viridiplantae</taxon>
        <taxon>Chlorophyta</taxon>
        <taxon>core chlorophytes</taxon>
        <taxon>Chlorophyceae</taxon>
        <taxon>CS clade</taxon>
        <taxon>Chlamydomonadales</taxon>
        <taxon>Chlamydomonadaceae</taxon>
        <taxon>Chlamydomonas</taxon>
    </lineage>
</organism>
<dbReference type="EMBL" id="HBEC01018105">
    <property type="protein sequence ID" value="CAD8288458.1"/>
    <property type="molecule type" value="Transcribed_RNA"/>
</dbReference>
<dbReference type="GO" id="GO:0046961">
    <property type="term" value="F:proton-transporting ATPase activity, rotational mechanism"/>
    <property type="evidence" value="ECO:0007669"/>
    <property type="project" value="InterPro"/>
</dbReference>
<keyword evidence="5 10" id="KW-0812">Transmembrane</keyword>
<accession>A0A7R9YV82</accession>
<dbReference type="Gene3D" id="1.20.120.610">
    <property type="entry name" value="lithium bound rotor ring of v- atpase"/>
    <property type="match status" value="1"/>
</dbReference>
<proteinExistence type="inferred from homology"/>
<comment type="subcellular location">
    <subcellularLocation>
        <location evidence="2">Membrane</location>
        <topology evidence="2">Multi-pass membrane protein</topology>
    </subcellularLocation>
</comment>
<dbReference type="PANTHER" id="PTHR10263">
    <property type="entry name" value="V-TYPE PROTON ATPASE PROTEOLIPID SUBUNIT"/>
    <property type="match status" value="1"/>
</dbReference>
<comment type="similarity">
    <text evidence="3 10">Belongs to the V-ATPase proteolipid subunit family.</text>
</comment>
<feature type="transmembrane region" description="Helical" evidence="10">
    <location>
        <begin position="7"/>
        <end position="28"/>
    </location>
</feature>
<reference evidence="12" key="1">
    <citation type="submission" date="2021-01" db="EMBL/GenBank/DDBJ databases">
        <authorList>
            <person name="Corre E."/>
            <person name="Pelletier E."/>
            <person name="Niang G."/>
            <person name="Scheremetjew M."/>
            <person name="Finn R."/>
            <person name="Kale V."/>
            <person name="Holt S."/>
            <person name="Cochrane G."/>
            <person name="Meng A."/>
            <person name="Brown T."/>
            <person name="Cohen L."/>
        </authorList>
    </citation>
    <scope>NUCLEOTIDE SEQUENCE</scope>
    <source>
        <strain evidence="12">CCMP219</strain>
    </source>
</reference>
<feature type="transmembrane region" description="Helical" evidence="10">
    <location>
        <begin position="92"/>
        <end position="112"/>
    </location>
</feature>
<comment type="caution">
    <text evidence="10">Lacks conserved residue(s) required for the propagation of feature annotation.</text>
</comment>
<dbReference type="InterPro" id="IPR035921">
    <property type="entry name" value="F/V-ATP_Csub_sf"/>
</dbReference>
<evidence type="ECO:0000259" key="11">
    <source>
        <dbReference type="Pfam" id="PF00137"/>
    </source>
</evidence>
<dbReference type="SUPFAM" id="SSF81333">
    <property type="entry name" value="F1F0 ATP synthase subunit C"/>
    <property type="match status" value="2"/>
</dbReference>
<dbReference type="InterPro" id="IPR002379">
    <property type="entry name" value="ATPase_proteolipid_c-like_dom"/>
</dbReference>
<evidence type="ECO:0000256" key="6">
    <source>
        <dbReference type="ARBA" id="ARBA00022781"/>
    </source>
</evidence>
<protein>
    <recommendedName>
        <fullName evidence="11">V-ATPase proteolipid subunit C-like domain-containing protein</fullName>
    </recommendedName>
</protein>
<name>A0A7R9YV82_9CHLO</name>
<dbReference type="InterPro" id="IPR000245">
    <property type="entry name" value="ATPase_proteolipid_csu"/>
</dbReference>
<evidence type="ECO:0000256" key="3">
    <source>
        <dbReference type="ARBA" id="ARBA00007296"/>
    </source>
</evidence>